<dbReference type="Pfam" id="PF13302">
    <property type="entry name" value="Acetyltransf_3"/>
    <property type="match status" value="1"/>
</dbReference>
<feature type="domain" description="N-acetyltransferase" evidence="4">
    <location>
        <begin position="10"/>
        <end position="176"/>
    </location>
</feature>
<dbReference type="InterPro" id="IPR000182">
    <property type="entry name" value="GNAT_dom"/>
</dbReference>
<dbReference type="PANTHER" id="PTHR43792:SF8">
    <property type="entry name" value="[RIBOSOMAL PROTEIN US5]-ALANINE N-ACETYLTRANSFERASE"/>
    <property type="match status" value="1"/>
</dbReference>
<dbReference type="Gene3D" id="3.40.630.30">
    <property type="match status" value="1"/>
</dbReference>
<name>A0ABW4QJQ7_9BACL</name>
<evidence type="ECO:0000256" key="3">
    <source>
        <dbReference type="ARBA" id="ARBA00038502"/>
    </source>
</evidence>
<dbReference type="CDD" id="cd04301">
    <property type="entry name" value="NAT_SF"/>
    <property type="match status" value="1"/>
</dbReference>
<dbReference type="RefSeq" id="WP_204890242.1">
    <property type="nucleotide sequence ID" value="NZ_JBHUFW010000011.1"/>
</dbReference>
<protein>
    <submittedName>
        <fullName evidence="5">GNAT family N-acetyltransferase</fullName>
        <ecNumber evidence="5">2.3.-.-</ecNumber>
    </submittedName>
</protein>
<reference evidence="6" key="1">
    <citation type="journal article" date="2019" name="Int. J. Syst. Evol. Microbiol.">
        <title>The Global Catalogue of Microorganisms (GCM) 10K type strain sequencing project: providing services to taxonomists for standard genome sequencing and annotation.</title>
        <authorList>
            <consortium name="The Broad Institute Genomics Platform"/>
            <consortium name="The Broad Institute Genome Sequencing Center for Infectious Disease"/>
            <person name="Wu L."/>
            <person name="Ma J."/>
        </authorList>
    </citation>
    <scope>NUCLEOTIDE SEQUENCE [LARGE SCALE GENOMIC DNA]</scope>
    <source>
        <strain evidence="6">CGMCC 1.15475</strain>
    </source>
</reference>
<dbReference type="SUPFAM" id="SSF55729">
    <property type="entry name" value="Acyl-CoA N-acyltransferases (Nat)"/>
    <property type="match status" value="1"/>
</dbReference>
<dbReference type="InterPro" id="IPR051531">
    <property type="entry name" value="N-acetyltransferase"/>
</dbReference>
<dbReference type="EC" id="2.3.-.-" evidence="5"/>
<dbReference type="InterPro" id="IPR016181">
    <property type="entry name" value="Acyl_CoA_acyltransferase"/>
</dbReference>
<keyword evidence="1 5" id="KW-0808">Transferase</keyword>
<dbReference type="PANTHER" id="PTHR43792">
    <property type="entry name" value="GNAT FAMILY, PUTATIVE (AFU_ORTHOLOGUE AFUA_3G00765)-RELATED-RELATED"/>
    <property type="match status" value="1"/>
</dbReference>
<organism evidence="5 6">
    <name type="scientific">Planococcus chinensis</name>
    <dbReference type="NCBI Taxonomy" id="272917"/>
    <lineage>
        <taxon>Bacteria</taxon>
        <taxon>Bacillati</taxon>
        <taxon>Bacillota</taxon>
        <taxon>Bacilli</taxon>
        <taxon>Bacillales</taxon>
        <taxon>Caryophanaceae</taxon>
        <taxon>Planococcus</taxon>
    </lineage>
</organism>
<dbReference type="PROSITE" id="PS51186">
    <property type="entry name" value="GNAT"/>
    <property type="match status" value="1"/>
</dbReference>
<evidence type="ECO:0000259" key="4">
    <source>
        <dbReference type="PROSITE" id="PS51186"/>
    </source>
</evidence>
<comment type="caution">
    <text evidence="5">The sequence shown here is derived from an EMBL/GenBank/DDBJ whole genome shotgun (WGS) entry which is preliminary data.</text>
</comment>
<accession>A0ABW4QJQ7</accession>
<dbReference type="GO" id="GO:0016746">
    <property type="term" value="F:acyltransferase activity"/>
    <property type="evidence" value="ECO:0007669"/>
    <property type="project" value="UniProtKB-KW"/>
</dbReference>
<evidence type="ECO:0000256" key="2">
    <source>
        <dbReference type="ARBA" id="ARBA00023315"/>
    </source>
</evidence>
<comment type="similarity">
    <text evidence="3">Belongs to the acetyltransferase family. RimJ subfamily.</text>
</comment>
<dbReference type="EMBL" id="JBHUFW010000011">
    <property type="protein sequence ID" value="MFD1863835.1"/>
    <property type="molecule type" value="Genomic_DNA"/>
</dbReference>
<keyword evidence="6" id="KW-1185">Reference proteome</keyword>
<evidence type="ECO:0000256" key="1">
    <source>
        <dbReference type="ARBA" id="ARBA00022679"/>
    </source>
</evidence>
<evidence type="ECO:0000313" key="6">
    <source>
        <dbReference type="Proteomes" id="UP001597273"/>
    </source>
</evidence>
<evidence type="ECO:0000313" key="5">
    <source>
        <dbReference type="EMBL" id="MFD1863835.1"/>
    </source>
</evidence>
<gene>
    <name evidence="5" type="ORF">ACFSDB_13075</name>
</gene>
<dbReference type="Proteomes" id="UP001597273">
    <property type="component" value="Unassembled WGS sequence"/>
</dbReference>
<proteinExistence type="inferred from homology"/>
<keyword evidence="2 5" id="KW-0012">Acyltransferase</keyword>
<sequence>MSRRIEGMRIYLRPMAAEDLDAVHSYASLESVSEHQPWGPNSWEETKAYVEDVLADAEELPQIRFVFAVILKEGEKMIGAGEIWLHNYDNLAGEIGYVFHPDYWGKGFATETAGLLLAFGFKEKRLHRIQATCSPHNARSKKLLEKLGMVQEGRIRDALRMNGGWRDSLLYSILEDEWRAGKEQT</sequence>